<gene>
    <name evidence="1" type="ordered locus">GM21_1537</name>
</gene>
<protein>
    <submittedName>
        <fullName evidence="1">Uncharacterized protein</fullName>
    </submittedName>
</protein>
<accession>C6E564</accession>
<proteinExistence type="predicted"/>
<dbReference type="OrthoDB" id="2991384at2"/>
<dbReference type="HOGENOM" id="CLU_1989454_0_0_7"/>
<name>C6E564_GEOSM</name>
<sequence>MSNNKKNEMTFKYIFQYDYNPVYVNGAHGGISPRGELVMNFYLERQPLPNAITHEITQAGTIGPETEVEPADLTRSLVRQVINGVVVNYNTARELHYWLGEKLKEMEALEQARAAAIAAAQQAAGTGQVH</sequence>
<dbReference type="AlphaFoldDB" id="C6E564"/>
<dbReference type="eggNOG" id="ENOG5033DGE">
    <property type="taxonomic scope" value="Bacteria"/>
</dbReference>
<reference evidence="1" key="1">
    <citation type="submission" date="2009-07" db="EMBL/GenBank/DDBJ databases">
        <title>Complete sequence of Geobacter sp. M21.</title>
        <authorList>
            <consortium name="US DOE Joint Genome Institute"/>
            <person name="Lucas S."/>
            <person name="Copeland A."/>
            <person name="Lapidus A."/>
            <person name="Glavina del Rio T."/>
            <person name="Dalin E."/>
            <person name="Tice H."/>
            <person name="Bruce D."/>
            <person name="Goodwin L."/>
            <person name="Pitluck S."/>
            <person name="Saunders E."/>
            <person name="Brettin T."/>
            <person name="Detter J.C."/>
            <person name="Han C."/>
            <person name="Larimer F."/>
            <person name="Land M."/>
            <person name="Hauser L."/>
            <person name="Kyrpides N."/>
            <person name="Ovchinnikova G."/>
            <person name="Lovley D."/>
        </authorList>
    </citation>
    <scope>NUCLEOTIDE SEQUENCE [LARGE SCALE GENOMIC DNA]</scope>
    <source>
        <strain evidence="1">M21</strain>
    </source>
</reference>
<evidence type="ECO:0000313" key="1">
    <source>
        <dbReference type="EMBL" id="ACT17593.1"/>
    </source>
</evidence>
<dbReference type="KEGG" id="gem:GM21_1537"/>
<dbReference type="EMBL" id="CP001661">
    <property type="protein sequence ID" value="ACT17593.1"/>
    <property type="molecule type" value="Genomic_DNA"/>
</dbReference>
<organism evidence="1">
    <name type="scientific">Geobacter sp. (strain M21)</name>
    <dbReference type="NCBI Taxonomy" id="443144"/>
    <lineage>
        <taxon>Bacteria</taxon>
        <taxon>Pseudomonadati</taxon>
        <taxon>Thermodesulfobacteriota</taxon>
        <taxon>Desulfuromonadia</taxon>
        <taxon>Geobacterales</taxon>
        <taxon>Geobacteraceae</taxon>
        <taxon>Geobacter</taxon>
    </lineage>
</organism>